<dbReference type="EC" id="1.1.1.94" evidence="12"/>
<keyword evidence="5 10" id="KW-0520">NAD</keyword>
<keyword evidence="2" id="KW-0444">Lipid biosynthesis</keyword>
<dbReference type="SUPFAM" id="SSF51735">
    <property type="entry name" value="NAD(P)-binding Rossmann-fold domains"/>
    <property type="match status" value="1"/>
</dbReference>
<dbReference type="PANTHER" id="PTHR11728:SF1">
    <property type="entry name" value="GLYCEROL-3-PHOSPHATE DEHYDROGENASE [NAD(+)] 2, CHLOROPLASTIC"/>
    <property type="match status" value="1"/>
</dbReference>
<dbReference type="InterPro" id="IPR006168">
    <property type="entry name" value="G3P_DH_NAD-dep"/>
</dbReference>
<evidence type="ECO:0000256" key="2">
    <source>
        <dbReference type="ARBA" id="ARBA00022516"/>
    </source>
</evidence>
<gene>
    <name evidence="15" type="ORF">DW972_02040</name>
</gene>
<evidence type="ECO:0000256" key="5">
    <source>
        <dbReference type="ARBA" id="ARBA00023027"/>
    </source>
</evidence>
<dbReference type="Pfam" id="PF01210">
    <property type="entry name" value="NAD_Gly3P_dh_N"/>
    <property type="match status" value="1"/>
</dbReference>
<evidence type="ECO:0000256" key="8">
    <source>
        <dbReference type="ARBA" id="ARBA00023264"/>
    </source>
</evidence>
<dbReference type="InterPro" id="IPR011128">
    <property type="entry name" value="G3P_DH_NAD-dep_N"/>
</dbReference>
<feature type="domain" description="Glycerol-3-phosphate dehydrogenase NAD-dependent C-terminal" evidence="14">
    <location>
        <begin position="186"/>
        <end position="336"/>
    </location>
</feature>
<dbReference type="PRINTS" id="PR00077">
    <property type="entry name" value="GPDHDRGNASE"/>
</dbReference>
<comment type="similarity">
    <text evidence="1 11">Belongs to the NAD-dependent glycerol-3-phosphate dehydrogenase family.</text>
</comment>
<dbReference type="GO" id="GO:0005829">
    <property type="term" value="C:cytosol"/>
    <property type="evidence" value="ECO:0007669"/>
    <property type="project" value="TreeGrafter"/>
</dbReference>
<reference evidence="15 16" key="1">
    <citation type="submission" date="2018-08" db="EMBL/GenBank/DDBJ databases">
        <title>A genome reference for cultivated species of the human gut microbiota.</title>
        <authorList>
            <person name="Zou Y."/>
            <person name="Xue W."/>
            <person name="Luo G."/>
        </authorList>
    </citation>
    <scope>NUCLEOTIDE SEQUENCE [LARGE SCALE GENOMIC DNA]</scope>
    <source>
        <strain evidence="15 16">AM48-23BH</strain>
    </source>
</reference>
<organism evidence="15 16">
    <name type="scientific">Anaerobutyricum hallii</name>
    <dbReference type="NCBI Taxonomy" id="39488"/>
    <lineage>
        <taxon>Bacteria</taxon>
        <taxon>Bacillati</taxon>
        <taxon>Bacillota</taxon>
        <taxon>Clostridia</taxon>
        <taxon>Lachnospirales</taxon>
        <taxon>Lachnospiraceae</taxon>
        <taxon>Anaerobutyricum</taxon>
    </lineage>
</organism>
<dbReference type="SUPFAM" id="SSF48179">
    <property type="entry name" value="6-phosphogluconate dehydrogenase C-terminal domain-like"/>
    <property type="match status" value="1"/>
</dbReference>
<evidence type="ECO:0000256" key="4">
    <source>
        <dbReference type="ARBA" id="ARBA00023002"/>
    </source>
</evidence>
<dbReference type="GO" id="GO:0051287">
    <property type="term" value="F:NAD binding"/>
    <property type="evidence" value="ECO:0007669"/>
    <property type="project" value="InterPro"/>
</dbReference>
<dbReference type="Gene3D" id="1.10.1040.10">
    <property type="entry name" value="N-(1-d-carboxylethyl)-l-norvaline Dehydrogenase, domain 2"/>
    <property type="match status" value="1"/>
</dbReference>
<comment type="catalytic activity">
    <reaction evidence="12">
        <text>sn-glycerol 3-phosphate + NADP(+) = dihydroxyacetone phosphate + NADPH + H(+)</text>
        <dbReference type="Rhea" id="RHEA:11096"/>
        <dbReference type="ChEBI" id="CHEBI:15378"/>
        <dbReference type="ChEBI" id="CHEBI:57597"/>
        <dbReference type="ChEBI" id="CHEBI:57642"/>
        <dbReference type="ChEBI" id="CHEBI:57783"/>
        <dbReference type="ChEBI" id="CHEBI:58349"/>
        <dbReference type="EC" id="1.1.1.94"/>
    </reaction>
</comment>
<evidence type="ECO:0000256" key="11">
    <source>
        <dbReference type="RuleBase" id="RU000437"/>
    </source>
</evidence>
<keyword evidence="4 11" id="KW-0560">Oxidoreductase</keyword>
<keyword evidence="3" id="KW-0521">NADP</keyword>
<dbReference type="Gene3D" id="3.40.50.720">
    <property type="entry name" value="NAD(P)-binding Rossmann-like Domain"/>
    <property type="match status" value="1"/>
</dbReference>
<evidence type="ECO:0000256" key="10">
    <source>
        <dbReference type="PIRSR" id="PIRSR000114-3"/>
    </source>
</evidence>
<dbReference type="Proteomes" id="UP000286561">
    <property type="component" value="Unassembled WGS sequence"/>
</dbReference>
<evidence type="ECO:0000259" key="13">
    <source>
        <dbReference type="Pfam" id="PF01210"/>
    </source>
</evidence>
<dbReference type="RefSeq" id="WP_118328998.1">
    <property type="nucleotide sequence ID" value="NZ_CATZPD010000012.1"/>
</dbReference>
<dbReference type="GO" id="GO:0008654">
    <property type="term" value="P:phospholipid biosynthetic process"/>
    <property type="evidence" value="ECO:0007669"/>
    <property type="project" value="UniProtKB-KW"/>
</dbReference>
<dbReference type="InterPro" id="IPR036291">
    <property type="entry name" value="NAD(P)-bd_dom_sf"/>
</dbReference>
<evidence type="ECO:0000256" key="12">
    <source>
        <dbReference type="RuleBase" id="RU000439"/>
    </source>
</evidence>
<feature type="active site" description="Proton acceptor" evidence="9">
    <location>
        <position position="197"/>
    </location>
</feature>
<dbReference type="InterPro" id="IPR013328">
    <property type="entry name" value="6PGD_dom2"/>
</dbReference>
<evidence type="ECO:0000256" key="6">
    <source>
        <dbReference type="ARBA" id="ARBA00023098"/>
    </source>
</evidence>
<feature type="domain" description="Glycerol-3-phosphate dehydrogenase NAD-dependent N-terminal" evidence="13">
    <location>
        <begin position="4"/>
        <end position="158"/>
    </location>
</feature>
<evidence type="ECO:0000259" key="14">
    <source>
        <dbReference type="Pfam" id="PF07479"/>
    </source>
</evidence>
<proteinExistence type="inferred from homology"/>
<dbReference type="GO" id="GO:0046168">
    <property type="term" value="P:glycerol-3-phosphate catabolic process"/>
    <property type="evidence" value="ECO:0007669"/>
    <property type="project" value="InterPro"/>
</dbReference>
<feature type="binding site" evidence="10">
    <location>
        <position position="266"/>
    </location>
    <ligand>
        <name>NAD(+)</name>
        <dbReference type="ChEBI" id="CHEBI:57540"/>
    </ligand>
</feature>
<dbReference type="AlphaFoldDB" id="A0A413Q167"/>
<dbReference type="PIRSF" id="PIRSF000114">
    <property type="entry name" value="Glycerol-3-P_dh"/>
    <property type="match status" value="1"/>
</dbReference>
<sequence length="351" mass="38502">MSVITFVCAGQMNSAITFPAFENGHEVRLVGSPLDRDIIDGLKKDNFHITLKRTLHDGIKYYQIEELEEALKGADLVLGGVSSFGLDWFCDEILPVLPEDVPVLTVTKGMVDLEDGTLVPYPHIFAQRQPEGKCLNLNAIGGPCTSYELADHDDSHVAFCGKDIETLKYIKSLLETDYYHISLSTDVVGVECAVAMKNAYALGVSLAVGLAEKRDRKIGSQHYNSQAALFGQSVKEMTKLLELIGGKPENIIHGAGDLYVTIFGGRTRKIGTLLGRGLSFEEAMAELQGVTLESIVISTRTARAVRKLAERGIVSLEDFPLLMHVDAIINQGAEVNIPWKDFTWNDFSLAE</sequence>
<dbReference type="GO" id="GO:0141153">
    <property type="term" value="F:glycerol-3-phosphate dehydrogenase (NADP+) activity"/>
    <property type="evidence" value="ECO:0007669"/>
    <property type="project" value="RHEA"/>
</dbReference>
<evidence type="ECO:0000256" key="7">
    <source>
        <dbReference type="ARBA" id="ARBA00023209"/>
    </source>
</evidence>
<dbReference type="EMBL" id="QSEP01000004">
    <property type="protein sequence ID" value="RGZ86142.1"/>
    <property type="molecule type" value="Genomic_DNA"/>
</dbReference>
<evidence type="ECO:0000313" key="16">
    <source>
        <dbReference type="Proteomes" id="UP000286561"/>
    </source>
</evidence>
<keyword evidence="6" id="KW-0443">Lipid metabolism</keyword>
<evidence type="ECO:0000256" key="9">
    <source>
        <dbReference type="PIRSR" id="PIRSR000114-1"/>
    </source>
</evidence>
<keyword evidence="7" id="KW-0594">Phospholipid biosynthesis</keyword>
<dbReference type="GO" id="GO:0005975">
    <property type="term" value="P:carbohydrate metabolic process"/>
    <property type="evidence" value="ECO:0007669"/>
    <property type="project" value="InterPro"/>
</dbReference>
<name>A0A413Q167_9FIRM</name>
<evidence type="ECO:0000256" key="3">
    <source>
        <dbReference type="ARBA" id="ARBA00022857"/>
    </source>
</evidence>
<accession>A0A413Q167</accession>
<dbReference type="PANTHER" id="PTHR11728">
    <property type="entry name" value="GLYCEROL-3-PHOSPHATE DEHYDROGENASE"/>
    <property type="match status" value="1"/>
</dbReference>
<keyword evidence="8" id="KW-1208">Phospholipid metabolism</keyword>
<evidence type="ECO:0000313" key="15">
    <source>
        <dbReference type="EMBL" id="RGZ86142.1"/>
    </source>
</evidence>
<dbReference type="Pfam" id="PF07479">
    <property type="entry name" value="NAD_Gly3P_dh_C"/>
    <property type="match status" value="1"/>
</dbReference>
<comment type="caution">
    <text evidence="15">The sequence shown here is derived from an EMBL/GenBank/DDBJ whole genome shotgun (WGS) entry which is preliminary data.</text>
</comment>
<dbReference type="InterPro" id="IPR006109">
    <property type="entry name" value="G3P_DH_NAD-dep_C"/>
</dbReference>
<evidence type="ECO:0000256" key="1">
    <source>
        <dbReference type="ARBA" id="ARBA00011009"/>
    </source>
</evidence>
<protein>
    <recommendedName>
        <fullName evidence="12">Glycerol-3-phosphate dehydrogenase</fullName>
        <ecNumber evidence="12">1.1.1.94</ecNumber>
    </recommendedName>
</protein>
<dbReference type="InterPro" id="IPR008927">
    <property type="entry name" value="6-PGluconate_DH-like_C_sf"/>
</dbReference>